<comment type="caution">
    <text evidence="9">The sequence shown here is derived from an EMBL/GenBank/DDBJ whole genome shotgun (WGS) entry which is preliminary data.</text>
</comment>
<dbReference type="Proteomes" id="UP000325122">
    <property type="component" value="Unassembled WGS sequence"/>
</dbReference>
<dbReference type="Pfam" id="PF01346">
    <property type="entry name" value="FKBP_N"/>
    <property type="match status" value="1"/>
</dbReference>
<evidence type="ECO:0000313" key="9">
    <source>
        <dbReference type="EMBL" id="KAA5802383.1"/>
    </source>
</evidence>
<evidence type="ECO:0000256" key="5">
    <source>
        <dbReference type="PROSITE-ProRule" id="PRU00277"/>
    </source>
</evidence>
<evidence type="ECO:0000256" key="4">
    <source>
        <dbReference type="ARBA" id="ARBA00023235"/>
    </source>
</evidence>
<dbReference type="PROSITE" id="PS50059">
    <property type="entry name" value="FKBP_PPIASE"/>
    <property type="match status" value="1"/>
</dbReference>
<reference evidence="9 10" key="1">
    <citation type="submission" date="2019-09" db="EMBL/GenBank/DDBJ databases">
        <authorList>
            <person name="Kevbrin V."/>
            <person name="Grouzdev D.S."/>
        </authorList>
    </citation>
    <scope>NUCLEOTIDE SEQUENCE [LARGE SCALE GENOMIC DNA]</scope>
    <source>
        <strain evidence="9 10">G-192</strain>
    </source>
</reference>
<sequence length="231" mass="24369">MLRALTPALALILLAACGERPAPEPEPAPAEPEPAPGGEQEAADILSAFLEAHDEAEALQPVLAEARACVRSGEDADFDIPARASDQNTAQYNAAVSAAFLEANASNPCVFTLPSGLQFRIDEAVEDGASIQRPGELAEVHYEGRLIDGTVFDSSLARGQSAVFPSDRLIAGWVEALPLMRTGEAWTLFIPSDLAYGRHGTRGGPIGPNQALVFQLELISLPEQADGADDQ</sequence>
<dbReference type="Pfam" id="PF00254">
    <property type="entry name" value="FKBP_C"/>
    <property type="match status" value="1"/>
</dbReference>
<dbReference type="InterPro" id="IPR000774">
    <property type="entry name" value="PPIase_FKBP_N"/>
</dbReference>
<feature type="domain" description="PPIase FKBP-type" evidence="8">
    <location>
        <begin position="135"/>
        <end position="222"/>
    </location>
</feature>
<evidence type="ECO:0000256" key="3">
    <source>
        <dbReference type="ARBA" id="ARBA00023110"/>
    </source>
</evidence>
<feature type="compositionally biased region" description="Pro residues" evidence="7">
    <location>
        <begin position="24"/>
        <end position="35"/>
    </location>
</feature>
<evidence type="ECO:0000256" key="6">
    <source>
        <dbReference type="RuleBase" id="RU003915"/>
    </source>
</evidence>
<dbReference type="EC" id="5.2.1.8" evidence="6"/>
<evidence type="ECO:0000313" key="10">
    <source>
        <dbReference type="Proteomes" id="UP000325122"/>
    </source>
</evidence>
<protein>
    <recommendedName>
        <fullName evidence="6">Peptidyl-prolyl cis-trans isomerase</fullName>
        <ecNumber evidence="6">5.2.1.8</ecNumber>
    </recommendedName>
</protein>
<name>A0A5M6ZCC2_9PROT</name>
<dbReference type="RefSeq" id="WP_150023633.1">
    <property type="nucleotide sequence ID" value="NZ_VWOJ01000003.1"/>
</dbReference>
<comment type="similarity">
    <text evidence="2 6">Belongs to the FKBP-type PPIase family.</text>
</comment>
<evidence type="ECO:0000259" key="8">
    <source>
        <dbReference type="PROSITE" id="PS50059"/>
    </source>
</evidence>
<dbReference type="SUPFAM" id="SSF54534">
    <property type="entry name" value="FKBP-like"/>
    <property type="match status" value="1"/>
</dbReference>
<dbReference type="InterPro" id="IPR046357">
    <property type="entry name" value="PPIase_dom_sf"/>
</dbReference>
<evidence type="ECO:0000256" key="2">
    <source>
        <dbReference type="ARBA" id="ARBA00006577"/>
    </source>
</evidence>
<feature type="region of interest" description="Disordered" evidence="7">
    <location>
        <begin position="20"/>
        <end position="40"/>
    </location>
</feature>
<dbReference type="EMBL" id="VWOJ01000003">
    <property type="protein sequence ID" value="KAA5802383.1"/>
    <property type="molecule type" value="Genomic_DNA"/>
</dbReference>
<dbReference type="PROSITE" id="PS51257">
    <property type="entry name" value="PROKAR_LIPOPROTEIN"/>
    <property type="match status" value="1"/>
</dbReference>
<dbReference type="AlphaFoldDB" id="A0A5M6ZCC2"/>
<comment type="catalytic activity">
    <reaction evidence="1 5 6">
        <text>[protein]-peptidylproline (omega=180) = [protein]-peptidylproline (omega=0)</text>
        <dbReference type="Rhea" id="RHEA:16237"/>
        <dbReference type="Rhea" id="RHEA-COMP:10747"/>
        <dbReference type="Rhea" id="RHEA-COMP:10748"/>
        <dbReference type="ChEBI" id="CHEBI:83833"/>
        <dbReference type="ChEBI" id="CHEBI:83834"/>
        <dbReference type="EC" id="5.2.1.8"/>
    </reaction>
</comment>
<dbReference type="GO" id="GO:0003755">
    <property type="term" value="F:peptidyl-prolyl cis-trans isomerase activity"/>
    <property type="evidence" value="ECO:0007669"/>
    <property type="project" value="UniProtKB-UniRule"/>
</dbReference>
<evidence type="ECO:0000256" key="7">
    <source>
        <dbReference type="SAM" id="MobiDB-lite"/>
    </source>
</evidence>
<organism evidence="9 10">
    <name type="scientific">Alkalicaulis satelles</name>
    <dbReference type="NCBI Taxonomy" id="2609175"/>
    <lineage>
        <taxon>Bacteria</taxon>
        <taxon>Pseudomonadati</taxon>
        <taxon>Pseudomonadota</taxon>
        <taxon>Alphaproteobacteria</taxon>
        <taxon>Maricaulales</taxon>
        <taxon>Maricaulaceae</taxon>
        <taxon>Alkalicaulis</taxon>
    </lineage>
</organism>
<dbReference type="Gene3D" id="3.10.50.40">
    <property type="match status" value="1"/>
</dbReference>
<dbReference type="InterPro" id="IPR001179">
    <property type="entry name" value="PPIase_FKBP_dom"/>
</dbReference>
<proteinExistence type="inferred from homology"/>
<keyword evidence="3 5" id="KW-0697">Rotamase</keyword>
<dbReference type="GO" id="GO:0006457">
    <property type="term" value="P:protein folding"/>
    <property type="evidence" value="ECO:0007669"/>
    <property type="project" value="InterPro"/>
</dbReference>
<dbReference type="PANTHER" id="PTHR43811">
    <property type="entry name" value="FKBP-TYPE PEPTIDYL-PROLYL CIS-TRANS ISOMERASE FKPA"/>
    <property type="match status" value="1"/>
</dbReference>
<keyword evidence="4 5" id="KW-0413">Isomerase</keyword>
<dbReference type="PANTHER" id="PTHR43811:SF19">
    <property type="entry name" value="39 KDA FK506-BINDING NUCLEAR PROTEIN"/>
    <property type="match status" value="1"/>
</dbReference>
<evidence type="ECO:0000256" key="1">
    <source>
        <dbReference type="ARBA" id="ARBA00000971"/>
    </source>
</evidence>
<keyword evidence="10" id="KW-1185">Reference proteome</keyword>
<gene>
    <name evidence="9" type="ORF">F1654_11210</name>
</gene>
<accession>A0A5M6ZCC2</accession>